<evidence type="ECO:0000313" key="3">
    <source>
        <dbReference type="Proteomes" id="UP000298225"/>
    </source>
</evidence>
<keyword evidence="3" id="KW-1185">Reference proteome</keyword>
<organism evidence="2 3">
    <name type="scientific">Bradyrhizobium frederickii</name>
    <dbReference type="NCBI Taxonomy" id="2560054"/>
    <lineage>
        <taxon>Bacteria</taxon>
        <taxon>Pseudomonadati</taxon>
        <taxon>Pseudomonadota</taxon>
        <taxon>Alphaproteobacteria</taxon>
        <taxon>Hyphomicrobiales</taxon>
        <taxon>Nitrobacteraceae</taxon>
        <taxon>Bradyrhizobium</taxon>
    </lineage>
</organism>
<feature type="transmembrane region" description="Helical" evidence="1">
    <location>
        <begin position="127"/>
        <end position="146"/>
    </location>
</feature>
<dbReference type="Proteomes" id="UP000298225">
    <property type="component" value="Unassembled WGS sequence"/>
</dbReference>
<accession>A0A4Y9L9D7</accession>
<comment type="caution">
    <text evidence="2">The sequence shown here is derived from an EMBL/GenBank/DDBJ whole genome shotgun (WGS) entry which is preliminary data.</text>
</comment>
<gene>
    <name evidence="2" type="ORF">E4K66_14355</name>
</gene>
<feature type="transmembrane region" description="Helical" evidence="1">
    <location>
        <begin position="98"/>
        <end position="121"/>
    </location>
</feature>
<protein>
    <submittedName>
        <fullName evidence="2">Uncharacterized protein</fullName>
    </submittedName>
</protein>
<sequence length="198" mass="21340">MDPGSAAHRRRDAALRPGHESGNRRRLALRVIARTLATEIYFFPSFLLTSIPAIADQSAVVPILVWAAAVLLIAFTANRNRRSAGTACAEAPAYLRTLGLITYPLYLTHNVLGAAIIRALVDAGLDATSAVWVALGMLVLVCWFICAKIEPAIRSALMQSLPYFGKLPQRRPAARRPALARGLRLPLPVPAKVNVAAS</sequence>
<keyword evidence="1" id="KW-0812">Transmembrane</keyword>
<name>A0A4Y9L9D7_9BRAD</name>
<dbReference type="EMBL" id="SPQU01000006">
    <property type="protein sequence ID" value="TFV38573.1"/>
    <property type="molecule type" value="Genomic_DNA"/>
</dbReference>
<dbReference type="OrthoDB" id="9807745at2"/>
<keyword evidence="1" id="KW-0472">Membrane</keyword>
<keyword evidence="1" id="KW-1133">Transmembrane helix</keyword>
<dbReference type="AlphaFoldDB" id="A0A4Y9L9D7"/>
<proteinExistence type="predicted"/>
<evidence type="ECO:0000256" key="1">
    <source>
        <dbReference type="SAM" id="Phobius"/>
    </source>
</evidence>
<evidence type="ECO:0000313" key="2">
    <source>
        <dbReference type="EMBL" id="TFV38573.1"/>
    </source>
</evidence>
<reference evidence="2 3" key="1">
    <citation type="submission" date="2019-03" db="EMBL/GenBank/DDBJ databases">
        <title>Bradyrhizobium strains diversity isolated from Chamaecrista fasciculata.</title>
        <authorList>
            <person name="Urquiaga M.C.O."/>
            <person name="Hungria M."/>
            <person name="Delamuta J.R.M."/>
        </authorList>
    </citation>
    <scope>NUCLEOTIDE SEQUENCE [LARGE SCALE GENOMIC DNA]</scope>
    <source>
        <strain evidence="2 3">CNPSo 3424</strain>
    </source>
</reference>
<feature type="transmembrane region" description="Helical" evidence="1">
    <location>
        <begin position="59"/>
        <end position="77"/>
    </location>
</feature>
<feature type="transmembrane region" description="Helical" evidence="1">
    <location>
        <begin position="31"/>
        <end position="53"/>
    </location>
</feature>